<evidence type="ECO:0000313" key="1">
    <source>
        <dbReference type="EMBL" id="JAD96124.1"/>
    </source>
</evidence>
<reference evidence="1" key="1">
    <citation type="submission" date="2014-09" db="EMBL/GenBank/DDBJ databases">
        <authorList>
            <person name="Magalhaes I.L.F."/>
            <person name="Oliveira U."/>
            <person name="Santos F.R."/>
            <person name="Vidigal T.H.D.A."/>
            <person name="Brescovit A.D."/>
            <person name="Santos A.J."/>
        </authorList>
    </citation>
    <scope>NUCLEOTIDE SEQUENCE</scope>
    <source>
        <tissue evidence="1">Shoot tissue taken approximately 20 cm above the soil surface</tissue>
    </source>
</reference>
<name>A0A0A9E5W7_ARUDO</name>
<sequence length="153" mass="16568">MLGDNLSNELSHERRPDEESITTIVPLGLKFPMEDLHADWTVSLLHGIFISTFFCRSKLASSTLFTTTASQSSNSKLSSSFLSKLGWSIPFSPCLSTMTAPTSIRSSPQSYSKHSSSLGAAVSRFLSTSFVAEDVSTLSKSSVSNFGWFTGIP</sequence>
<protein>
    <submittedName>
        <fullName evidence="1">Uncharacterized protein</fullName>
    </submittedName>
</protein>
<proteinExistence type="predicted"/>
<accession>A0A0A9E5W7</accession>
<organism evidence="1">
    <name type="scientific">Arundo donax</name>
    <name type="common">Giant reed</name>
    <name type="synonym">Donax arundinaceus</name>
    <dbReference type="NCBI Taxonomy" id="35708"/>
    <lineage>
        <taxon>Eukaryota</taxon>
        <taxon>Viridiplantae</taxon>
        <taxon>Streptophyta</taxon>
        <taxon>Embryophyta</taxon>
        <taxon>Tracheophyta</taxon>
        <taxon>Spermatophyta</taxon>
        <taxon>Magnoliopsida</taxon>
        <taxon>Liliopsida</taxon>
        <taxon>Poales</taxon>
        <taxon>Poaceae</taxon>
        <taxon>PACMAD clade</taxon>
        <taxon>Arundinoideae</taxon>
        <taxon>Arundineae</taxon>
        <taxon>Arundo</taxon>
    </lineage>
</organism>
<dbReference type="AlphaFoldDB" id="A0A0A9E5W7"/>
<dbReference type="EMBL" id="GBRH01201771">
    <property type="protein sequence ID" value="JAD96124.1"/>
    <property type="molecule type" value="Transcribed_RNA"/>
</dbReference>
<reference evidence="1" key="2">
    <citation type="journal article" date="2015" name="Data Brief">
        <title>Shoot transcriptome of the giant reed, Arundo donax.</title>
        <authorList>
            <person name="Barrero R.A."/>
            <person name="Guerrero F.D."/>
            <person name="Moolhuijzen P."/>
            <person name="Goolsby J.A."/>
            <person name="Tidwell J."/>
            <person name="Bellgard S.E."/>
            <person name="Bellgard M.I."/>
        </authorList>
    </citation>
    <scope>NUCLEOTIDE SEQUENCE</scope>
    <source>
        <tissue evidence="1">Shoot tissue taken approximately 20 cm above the soil surface</tissue>
    </source>
</reference>